<protein>
    <recommendedName>
        <fullName evidence="3">DUF4351 domain-containing protein</fullName>
    </recommendedName>
</protein>
<dbReference type="EMBL" id="PVXL01000055">
    <property type="protein sequence ID" value="PRR71503.1"/>
    <property type="molecule type" value="Genomic_DNA"/>
</dbReference>
<evidence type="ECO:0000313" key="1">
    <source>
        <dbReference type="EMBL" id="PRR71503.1"/>
    </source>
</evidence>
<evidence type="ECO:0000313" key="2">
    <source>
        <dbReference type="Proteomes" id="UP000239430"/>
    </source>
</evidence>
<gene>
    <name evidence="1" type="ORF">MOST_25590</name>
</gene>
<dbReference type="RefSeq" id="WP_054937694.1">
    <property type="nucleotide sequence ID" value="NZ_PVXL01000055.1"/>
</dbReference>
<dbReference type="AlphaFoldDB" id="A0A9X7P5G8"/>
<sequence>MNGVETKGRMEAEKETILKYLSRRFGEQPADLEEKVQKIGGFQILDSILEELFTADTIEEANYFWKDRQGPRVGALGSEQSALCAPGRPPQRIYSGVDSLLLRSSRNKSIKGDLDKGIMV</sequence>
<evidence type="ECO:0008006" key="3">
    <source>
        <dbReference type="Google" id="ProtNLM"/>
    </source>
</evidence>
<keyword evidence="2" id="KW-1185">Reference proteome</keyword>
<proteinExistence type="predicted"/>
<reference evidence="1 2" key="1">
    <citation type="submission" date="2018-03" db="EMBL/GenBank/DDBJ databases">
        <title>Genome sequence of Moorella stamsii DSM 26217.</title>
        <authorList>
            <person name="Poehlein A."/>
            <person name="Daniel R."/>
        </authorList>
    </citation>
    <scope>NUCLEOTIDE SEQUENCE [LARGE SCALE GENOMIC DNA]</scope>
    <source>
        <strain evidence="2">DSM 26217</strain>
    </source>
</reference>
<name>A0A9X7P5G8_9FIRM</name>
<dbReference type="Proteomes" id="UP000239430">
    <property type="component" value="Unassembled WGS sequence"/>
</dbReference>
<organism evidence="1 2">
    <name type="scientific">Neomoorella stamsii</name>
    <dbReference type="NCBI Taxonomy" id="1266720"/>
    <lineage>
        <taxon>Bacteria</taxon>
        <taxon>Bacillati</taxon>
        <taxon>Bacillota</taxon>
        <taxon>Clostridia</taxon>
        <taxon>Neomoorellales</taxon>
        <taxon>Neomoorellaceae</taxon>
        <taxon>Neomoorella</taxon>
    </lineage>
</organism>
<accession>A0A9X7P5G8</accession>
<comment type="caution">
    <text evidence="1">The sequence shown here is derived from an EMBL/GenBank/DDBJ whole genome shotgun (WGS) entry which is preliminary data.</text>
</comment>